<comment type="cofactor">
    <cofactor evidence="6 7">
        <name>Mg(2+)</name>
        <dbReference type="ChEBI" id="CHEBI:18420"/>
    </cofactor>
    <text evidence="6 7">Binds 1 Mg(2+) ion per subunit.</text>
</comment>
<gene>
    <name evidence="9" type="ORF">CAUJ_LOCUS6818</name>
</gene>
<evidence type="ECO:0000256" key="2">
    <source>
        <dbReference type="ARBA" id="ARBA00022801"/>
    </source>
</evidence>
<dbReference type="EC" id="3.1.3.48" evidence="7"/>
<dbReference type="Proteomes" id="UP000835052">
    <property type="component" value="Unassembled WGS sequence"/>
</dbReference>
<evidence type="ECO:0000256" key="6">
    <source>
        <dbReference type="PIRSR" id="PIRSR628472-2"/>
    </source>
</evidence>
<evidence type="ECO:0000313" key="10">
    <source>
        <dbReference type="Proteomes" id="UP000835052"/>
    </source>
</evidence>
<feature type="compositionally biased region" description="Polar residues" evidence="8">
    <location>
        <begin position="867"/>
        <end position="903"/>
    </location>
</feature>
<evidence type="ECO:0000313" key="9">
    <source>
        <dbReference type="EMBL" id="CAD6190899.1"/>
    </source>
</evidence>
<reference evidence="9" key="1">
    <citation type="submission" date="2020-10" db="EMBL/GenBank/DDBJ databases">
        <authorList>
            <person name="Kikuchi T."/>
        </authorList>
    </citation>
    <scope>NUCLEOTIDE SEQUENCE</scope>
    <source>
        <strain evidence="9">NKZ352</strain>
    </source>
</reference>
<evidence type="ECO:0000256" key="1">
    <source>
        <dbReference type="ARBA" id="ARBA00010501"/>
    </source>
</evidence>
<keyword evidence="7" id="KW-0805">Transcription regulation</keyword>
<dbReference type="GO" id="GO:0004725">
    <property type="term" value="F:protein tyrosine phosphatase activity"/>
    <property type="evidence" value="ECO:0007669"/>
    <property type="project" value="UniProtKB-EC"/>
</dbReference>
<comment type="similarity">
    <text evidence="1 7">Belongs to the HAD-like hydrolase superfamily. EYA family.</text>
</comment>
<keyword evidence="7" id="KW-0804">Transcription</keyword>
<evidence type="ECO:0000256" key="7">
    <source>
        <dbReference type="RuleBase" id="RU362036"/>
    </source>
</evidence>
<accession>A0A8S1H520</accession>
<dbReference type="EMBL" id="CAJGYM010000018">
    <property type="protein sequence ID" value="CAD6190899.1"/>
    <property type="molecule type" value="Genomic_DNA"/>
</dbReference>
<comment type="caution">
    <text evidence="9">The sequence shown here is derived from an EMBL/GenBank/DDBJ whole genome shotgun (WGS) entry which is preliminary data.</text>
</comment>
<dbReference type="GO" id="GO:0046872">
    <property type="term" value="F:metal ion binding"/>
    <property type="evidence" value="ECO:0007669"/>
    <property type="project" value="UniProtKB-KW"/>
</dbReference>
<dbReference type="InterPro" id="IPR038102">
    <property type="entry name" value="EYA_dom_sf"/>
</dbReference>
<keyword evidence="2 7" id="KW-0378">Hydrolase</keyword>
<feature type="region of interest" description="Disordered" evidence="8">
    <location>
        <begin position="865"/>
        <end position="921"/>
    </location>
</feature>
<evidence type="ECO:0000256" key="5">
    <source>
        <dbReference type="ARBA" id="ARBA00051722"/>
    </source>
</evidence>
<dbReference type="GO" id="GO:0030154">
    <property type="term" value="P:cell differentiation"/>
    <property type="evidence" value="ECO:0007669"/>
    <property type="project" value="TreeGrafter"/>
</dbReference>
<comment type="catalytic activity">
    <reaction evidence="5 7">
        <text>O-phospho-L-tyrosyl-[protein] + H2O = L-tyrosyl-[protein] + phosphate</text>
        <dbReference type="Rhea" id="RHEA:10684"/>
        <dbReference type="Rhea" id="RHEA-COMP:10136"/>
        <dbReference type="Rhea" id="RHEA-COMP:20101"/>
        <dbReference type="ChEBI" id="CHEBI:15377"/>
        <dbReference type="ChEBI" id="CHEBI:43474"/>
        <dbReference type="ChEBI" id="CHEBI:46858"/>
        <dbReference type="ChEBI" id="CHEBI:61978"/>
        <dbReference type="EC" id="3.1.3.48"/>
    </reaction>
</comment>
<organism evidence="9 10">
    <name type="scientific">Caenorhabditis auriculariae</name>
    <dbReference type="NCBI Taxonomy" id="2777116"/>
    <lineage>
        <taxon>Eukaryota</taxon>
        <taxon>Metazoa</taxon>
        <taxon>Ecdysozoa</taxon>
        <taxon>Nematoda</taxon>
        <taxon>Chromadorea</taxon>
        <taxon>Rhabditida</taxon>
        <taxon>Rhabditina</taxon>
        <taxon>Rhabditomorpha</taxon>
        <taxon>Rhabditoidea</taxon>
        <taxon>Rhabditidae</taxon>
        <taxon>Peloderinae</taxon>
        <taxon>Caenorhabditis</taxon>
    </lineage>
</organism>
<dbReference type="Gene3D" id="3.40.50.12350">
    <property type="match status" value="1"/>
</dbReference>
<feature type="compositionally biased region" description="Polar residues" evidence="8">
    <location>
        <begin position="769"/>
        <end position="778"/>
    </location>
</feature>
<dbReference type="PANTHER" id="PTHR10190:SF16">
    <property type="entry name" value="DEVELOPMENTAL PROTEIN EYES ABSENT"/>
    <property type="match status" value="1"/>
</dbReference>
<evidence type="ECO:0000256" key="4">
    <source>
        <dbReference type="ARBA" id="ARBA00022912"/>
    </source>
</evidence>
<dbReference type="PANTHER" id="PTHR10190">
    <property type="entry name" value="EYES ABSENT"/>
    <property type="match status" value="1"/>
</dbReference>
<dbReference type="GO" id="GO:0045739">
    <property type="term" value="P:positive regulation of DNA repair"/>
    <property type="evidence" value="ECO:0007669"/>
    <property type="project" value="TreeGrafter"/>
</dbReference>
<dbReference type="OrthoDB" id="167668at2759"/>
<feature type="compositionally biased region" description="Low complexity" evidence="8">
    <location>
        <begin position="907"/>
        <end position="918"/>
    </location>
</feature>
<evidence type="ECO:0000256" key="3">
    <source>
        <dbReference type="ARBA" id="ARBA00022842"/>
    </source>
</evidence>
<dbReference type="GO" id="GO:0005634">
    <property type="term" value="C:nucleus"/>
    <property type="evidence" value="ECO:0007669"/>
    <property type="project" value="TreeGrafter"/>
</dbReference>
<keyword evidence="10" id="KW-1185">Reference proteome</keyword>
<feature type="binding site" evidence="6">
    <location>
        <position position="294"/>
    </location>
    <ligand>
        <name>Mg(2+)</name>
        <dbReference type="ChEBI" id="CHEBI:18420"/>
    </ligand>
</feature>
<protein>
    <recommendedName>
        <fullName evidence="7">Eyes absent homolog</fullName>
        <ecNumber evidence="7">3.1.3.48</ecNumber>
    </recommendedName>
</protein>
<keyword evidence="3 6" id="KW-0460">Magnesium</keyword>
<dbReference type="InterPro" id="IPR028472">
    <property type="entry name" value="EYA"/>
</dbReference>
<proteinExistence type="inferred from homology"/>
<dbReference type="GO" id="GO:2001240">
    <property type="term" value="P:negative regulation of extrinsic apoptotic signaling pathway in absence of ligand"/>
    <property type="evidence" value="ECO:0007669"/>
    <property type="project" value="TreeGrafter"/>
</dbReference>
<feature type="compositionally biased region" description="Polar residues" evidence="8">
    <location>
        <begin position="789"/>
        <end position="802"/>
    </location>
</feature>
<feature type="region of interest" description="Disordered" evidence="8">
    <location>
        <begin position="769"/>
        <end position="811"/>
    </location>
</feature>
<keyword evidence="6 7" id="KW-0479">Metal-binding</keyword>
<evidence type="ECO:0000256" key="8">
    <source>
        <dbReference type="SAM" id="MobiDB-lite"/>
    </source>
</evidence>
<name>A0A8S1H520_9PELO</name>
<sequence>MSRRRRASIRRLPPRKPDTRGYCSAAFGPAEFQFIYGIIRRTVKTAVACTCLEAAQGLRRHTGAAETTRPTMLQHAVDDQELKPLFLSSTDASQNLTSDSSSSSVWSVLPSADVAKDMSSTLAASTAAGTSDRPASGIVSITDAAAAAYGQNAYYNTTYPTSYSMYASSPATYYQQVASGLRAQNAAAAFPYSFAANPTAYYGGSYGVDYTAYNNQYYQGIRSGYYPNPLATPAAAYAVQSAASLSTASATSADSPAVELPFSLKAEKKCKAKKKKTGSCSPGDVQYARVFIWDVEDICMLSRNFFNQVTQNSKFLPYVAPAMLLNQLVERVVSLSFSEHAEECDLMNIEDAAMEESLTDGSIVDARGVDMMRRVASKYLALRELYQECAAKQKADTYFSYELLDRCGLSAQEEELTQAAQQMQSLFSHRWQAANRCLDLVTQRSTETQEKYANVVTCGEGLVSGIVQSLVAGHSAAVPIDNVYSTSKIGKEAIFEKIQARYGKKCSFICVTSNHDTSNIAKKLSIPVWPIASSNDLEKLFTAQRLYLLATTAVSSEVFFLSIGSPWTSGEQSLDQDKAKMVERSPQVGVTKYLVAKTPLPKITTVLKDLENNKYHIFSNDERLLVQSSVYTERLFDFEEAFIVFEPGLNEHNHLIVKKVVFISEDQKKAFEKKEELSAQVPTVTAEPPLRVEAPKLQVEAPPKQVVVQRKTTEAVVTQKLPSELWNEEISRISKGSSEPKPSLSAQAAPIVDSQLDTTNIAPLFTINSEASSPQVEQTPPEPLKVNSERNQLPNRQNQNESEPTRTNKLENVTIRTIGPMRKSADHSVNTTDERRFSNRAPMNITFSSALPQNLEYTDPRAGFEQLQPSFSPARSSTPIPTKNLSASATYQPPSKPTASTDSVLPEKSSTSESSTSKFALPPATNPVSFVGFSNRQQNIVAKPMFGASESDADSLFNDTLNTTLGEEIRKMQQIYQQPTPVPCDVIQSAISCDLERNEAEMDPSFEDKRQYLYEKYEFLARSVVYPFAVEGFVTRSKEQGKIDLFTHRLGRLTLNDFQIRKSYTYGYLLVEGPGVYTGADFYIFPPGLKSTKFVKGDTVECRGFGVMSYGKRSSSESQWFLWSDHVGLMRCQAGCARDHLKKYSEWEPTSQLMSFVAVIHGDGMWEVKTISQVCHREDEQANLWPVHALFLDDLFLERNLCGSSTVCYRSETLGDFVNIDIGLLCERSRNLVSALGGIVVPVYTSFGTRRYWRALDVRRLEEWQRQPYLAAYRKLRPNTDLYLKHVNGPF</sequence>
<keyword evidence="4 7" id="KW-0904">Protein phosphatase</keyword>